<feature type="compositionally biased region" description="Basic and acidic residues" evidence="2">
    <location>
        <begin position="1322"/>
        <end position="1332"/>
    </location>
</feature>
<feature type="compositionally biased region" description="Low complexity" evidence="2">
    <location>
        <begin position="536"/>
        <end position="552"/>
    </location>
</feature>
<evidence type="ECO:0000313" key="6">
    <source>
        <dbReference type="Proteomes" id="UP000186817"/>
    </source>
</evidence>
<accession>A0A1Q9DBW0</accession>
<feature type="region of interest" description="Disordered" evidence="2">
    <location>
        <begin position="1392"/>
        <end position="1468"/>
    </location>
</feature>
<keyword evidence="3" id="KW-0472">Membrane</keyword>
<feature type="compositionally biased region" description="Basic and acidic residues" evidence="2">
    <location>
        <begin position="31"/>
        <end position="65"/>
    </location>
</feature>
<proteinExistence type="predicted"/>
<feature type="transmembrane region" description="Helical" evidence="3">
    <location>
        <begin position="1244"/>
        <end position="1264"/>
    </location>
</feature>
<protein>
    <submittedName>
        <fullName evidence="5">Retrovirus-related Pol polyprotein from transposon TNT 1-94</fullName>
    </submittedName>
</protein>
<feature type="region of interest" description="Disordered" evidence="2">
    <location>
        <begin position="1106"/>
        <end position="1133"/>
    </location>
</feature>
<feature type="compositionally biased region" description="Basic and acidic residues" evidence="2">
    <location>
        <begin position="1392"/>
        <end position="1401"/>
    </location>
</feature>
<name>A0A1Q9DBW0_SYMMI</name>
<feature type="compositionally biased region" description="Acidic residues" evidence="2">
    <location>
        <begin position="1418"/>
        <end position="1427"/>
    </location>
</feature>
<keyword evidence="1" id="KW-0863">Zinc-finger</keyword>
<feature type="compositionally biased region" description="Basic residues" evidence="2">
    <location>
        <begin position="863"/>
        <end position="876"/>
    </location>
</feature>
<feature type="compositionally biased region" description="Low complexity" evidence="2">
    <location>
        <begin position="1106"/>
        <end position="1119"/>
    </location>
</feature>
<evidence type="ECO:0000256" key="1">
    <source>
        <dbReference type="PROSITE-ProRule" id="PRU00047"/>
    </source>
</evidence>
<dbReference type="InterPro" id="IPR013103">
    <property type="entry name" value="RVT_2"/>
</dbReference>
<dbReference type="SMART" id="SM00343">
    <property type="entry name" value="ZnF_C2HC"/>
    <property type="match status" value="1"/>
</dbReference>
<feature type="transmembrane region" description="Helical" evidence="3">
    <location>
        <begin position="1213"/>
        <end position="1238"/>
    </location>
</feature>
<comment type="caution">
    <text evidence="5">The sequence shown here is derived from an EMBL/GenBank/DDBJ whole genome shotgun (WGS) entry which is preliminary data.</text>
</comment>
<evidence type="ECO:0000259" key="4">
    <source>
        <dbReference type="PROSITE" id="PS50158"/>
    </source>
</evidence>
<feature type="compositionally biased region" description="Basic and acidic residues" evidence="2">
    <location>
        <begin position="1408"/>
        <end position="1417"/>
    </location>
</feature>
<feature type="compositionally biased region" description="Basic and acidic residues" evidence="2">
    <location>
        <begin position="813"/>
        <end position="827"/>
    </location>
</feature>
<feature type="compositionally biased region" description="Low complexity" evidence="2">
    <location>
        <begin position="145"/>
        <end position="155"/>
    </location>
</feature>
<feature type="region of interest" description="Disordered" evidence="2">
    <location>
        <begin position="1322"/>
        <end position="1360"/>
    </location>
</feature>
<organism evidence="5 6">
    <name type="scientific">Symbiodinium microadriaticum</name>
    <name type="common">Dinoflagellate</name>
    <name type="synonym">Zooxanthella microadriatica</name>
    <dbReference type="NCBI Taxonomy" id="2951"/>
    <lineage>
        <taxon>Eukaryota</taxon>
        <taxon>Sar</taxon>
        <taxon>Alveolata</taxon>
        <taxon>Dinophyceae</taxon>
        <taxon>Suessiales</taxon>
        <taxon>Symbiodiniaceae</taxon>
        <taxon>Symbiodinium</taxon>
    </lineage>
</organism>
<feature type="compositionally biased region" description="Gly residues" evidence="2">
    <location>
        <begin position="134"/>
        <end position="143"/>
    </location>
</feature>
<dbReference type="GO" id="GO:0003676">
    <property type="term" value="F:nucleic acid binding"/>
    <property type="evidence" value="ECO:0007669"/>
    <property type="project" value="InterPro"/>
</dbReference>
<dbReference type="EMBL" id="LSRX01000613">
    <property type="protein sequence ID" value="OLP92627.1"/>
    <property type="molecule type" value="Genomic_DNA"/>
</dbReference>
<feature type="compositionally biased region" description="Acidic residues" evidence="2">
    <location>
        <begin position="1334"/>
        <end position="1345"/>
    </location>
</feature>
<feature type="compositionally biased region" description="Polar residues" evidence="2">
    <location>
        <begin position="111"/>
        <end position="122"/>
    </location>
</feature>
<keyword evidence="1" id="KW-0479">Metal-binding</keyword>
<reference evidence="5 6" key="1">
    <citation type="submission" date="2016-02" db="EMBL/GenBank/DDBJ databases">
        <title>Genome analysis of coral dinoflagellate symbionts highlights evolutionary adaptations to a symbiotic lifestyle.</title>
        <authorList>
            <person name="Aranda M."/>
            <person name="Li Y."/>
            <person name="Liew Y.J."/>
            <person name="Baumgarten S."/>
            <person name="Simakov O."/>
            <person name="Wilson M."/>
            <person name="Piel J."/>
            <person name="Ashoor H."/>
            <person name="Bougouffa S."/>
            <person name="Bajic V.B."/>
            <person name="Ryu T."/>
            <person name="Ravasi T."/>
            <person name="Bayer T."/>
            <person name="Micklem G."/>
            <person name="Kim H."/>
            <person name="Bhak J."/>
            <person name="Lajeunesse T.C."/>
            <person name="Voolstra C.R."/>
        </authorList>
    </citation>
    <scope>NUCLEOTIDE SEQUENCE [LARGE SCALE GENOMIC DNA]</scope>
    <source>
        <strain evidence="5 6">CCMP2467</strain>
    </source>
</reference>
<feature type="region of interest" description="Disordered" evidence="2">
    <location>
        <begin position="528"/>
        <end position="554"/>
    </location>
</feature>
<dbReference type="InterPro" id="IPR001878">
    <property type="entry name" value="Znf_CCHC"/>
</dbReference>
<evidence type="ECO:0000256" key="2">
    <source>
        <dbReference type="SAM" id="MobiDB-lite"/>
    </source>
</evidence>
<dbReference type="PROSITE" id="PS50158">
    <property type="entry name" value="ZF_CCHC"/>
    <property type="match status" value="1"/>
</dbReference>
<dbReference type="Proteomes" id="UP000186817">
    <property type="component" value="Unassembled WGS sequence"/>
</dbReference>
<keyword evidence="3" id="KW-0812">Transmembrane</keyword>
<dbReference type="OrthoDB" id="413361at2759"/>
<evidence type="ECO:0000313" key="5">
    <source>
        <dbReference type="EMBL" id="OLP92627.1"/>
    </source>
</evidence>
<keyword evidence="6" id="KW-1185">Reference proteome</keyword>
<feature type="compositionally biased region" description="Low complexity" evidence="2">
    <location>
        <begin position="93"/>
        <end position="110"/>
    </location>
</feature>
<dbReference type="GO" id="GO:0008270">
    <property type="term" value="F:zinc ion binding"/>
    <property type="evidence" value="ECO:0007669"/>
    <property type="project" value="UniProtKB-KW"/>
</dbReference>
<feature type="compositionally biased region" description="Basic and acidic residues" evidence="2">
    <location>
        <begin position="836"/>
        <end position="862"/>
    </location>
</feature>
<feature type="domain" description="CCHC-type" evidence="4">
    <location>
        <begin position="794"/>
        <end position="807"/>
    </location>
</feature>
<evidence type="ECO:0000256" key="3">
    <source>
        <dbReference type="SAM" id="Phobius"/>
    </source>
</evidence>
<dbReference type="Pfam" id="PF07727">
    <property type="entry name" value="RVT_2"/>
    <property type="match status" value="1"/>
</dbReference>
<keyword evidence="1" id="KW-0862">Zinc</keyword>
<sequence>MSDEPGVAPPTRAETSYFLNLFPRPFQMQQEKPEPMDTKDQPKRGIFEDTSTREESLPKAMKGETQDGANSPREPVGPRASASMTPVKTPVGSLPTPTPTTASPASTLTPQQQLQDGNNTTPPAKGKSRKGKQGKGQGKGQKGNSGPSQTTSSSSHQDNVISAMGRLCLRHEDAIAVQRANQGYVWWLRTAGPESIVPSLARVSAAWNRKKDEEGVQDHPLRIVMLSTLLEVMIERAQAAVEPSRLEASAQAGLILNQGDEPFWPFLRWNPTRRVEEIVSSEEMRPLEHSRLMRKLNQVRDTITPENILRCHGYHSITENMTGDTWRLLLEIETVGEEAQNLHAWLRRMVSCTAWKLIGGRFRRERLGRSPLANRLAELLGCDTIRVTDMGTLLLPLKLDRFSLLTATTAFRSGCVISNSASESPWRLKELLRQARLRLPEALLEARGVRLDRFSKQLVVLLLLEFLPQQNQTTMEMLRQQSLTMQQNQQMCAAMLRRMDLEEKRRNEADEKAAETARIAAEAALKAKTSDPFVPTPSASTSSPSALTGSASCTPGVAQNRAEKYLPALPVIDHQGMGKGRMREVECWHSFLETLSSWLALQDEAYVRELQFCIKTKHEIDQSSLAADVAARSAKLFYYLTQSLAKWERGLELLRSCSKRQAQSATGYEVVRTINAQYSIVSRMEAVVVREHCLKLHQECKNIRQPTDIIRHLEDEFSRAEAKLTNFSELKLSEADRCSVLLQALGPEVRQYVLLHGSSSDWDSLRKSLTYYEEQLRLCEIPVSNRALNTDLLCDYCGKRGHVKKDCWKWKREQKEKEAPRGKEDQGGKGPGKTQDTPKGKGDQPKGHPDPKGKGKGKDQKGKPHKKKKPKGKGKHRAMDGEESEPESEAGSATRSQSVMALRLGSWTFSRPDRALSPLGGREVLERKSESSVSPSEKSECNYLPAASKYEAARICSQHGVDPRDLWLVDSGATCHVVSREFLSSFRVVKQHDQKPVLYNASSDEIPVHGLVDLEVQFGNLNLVLEGVVVADVAFNALSPWSACERGWRTHLFKNGARIFRGKRSVRLLAANRAWWAVSGQRLKAQKPKKAADDMELDRASCSSLASGASVSGPLSAGANSDTEGGEKKEEAATLSPGVSILVLPGLEESALSQKRSRKKVSVKKLSVSDTPFAYLVRGLKHCLATPENTQETELAAPRNTEEIEPEYENRAFLNLACMIFLGMFLCLVGNVACLGMFWLGNLLASLVSDVAWFVACLVALTLVGRRLGRFILLLTAASLSLAVNAQPTFSEPQVVERSFLAQDAWEPLGGHSPTVFSISRKEARSSEHPEVEGAPEDESEEVAQESELVPERPPEPVEEVEVFPACRGILDNDRFVFLKDELLGIAGDDRSVLDVSDPERPINFVPQDRKRQRSGEEALEDDDEELIPDRPPEGFRPGYQPELGYDPERGFQGTDSEYAPSDVDPAGFGDMEIDEDGDARMEEDIEAKLIDLLVNESLLGIYRGPDLRSVGSGKSRSFEVPFCGSVIRCIVPDNAISETTGEKLDPELLLAAMKLELQELENFKIGKVVSEDYAKKLARTHGRRVLSSRWVNTIKKPGLYRARLVVRDFASFGGSTLQEGIYSPTTTLEGLRLLLALVSVSGTLISGDVSVAFMHADCARVEVIQMPSNVSLAKKGGVVFVELRKAVNGLRSAPLSWYREISQFLECKGFTQVIDPTIYRRFTRGAKGETFLSVVLFYVDDILIWSQIPGEAEAIFGMLAKKYKLKQTGIIAEHKAGEVSFLGRKVFRTKEFEGTNVIFFGLSPEYLESCCEEFKITKGTDKLPSLERLVRDFEKKGTPEKLSPEAHDRYRRVLGKLAWASLTRPDLAFVTGFLGRFQAGPTEASEHAMRATLRKCSGRFTKLLAW</sequence>
<keyword evidence="3" id="KW-1133">Transmembrane helix</keyword>
<feature type="region of interest" description="Disordered" evidence="2">
    <location>
        <begin position="911"/>
        <end position="939"/>
    </location>
</feature>
<gene>
    <name evidence="5" type="ORF">AK812_SmicGene25550</name>
</gene>
<feature type="region of interest" description="Disordered" evidence="2">
    <location>
        <begin position="813"/>
        <end position="897"/>
    </location>
</feature>
<feature type="region of interest" description="Disordered" evidence="2">
    <location>
        <begin position="1"/>
        <end position="158"/>
    </location>
</feature>